<dbReference type="Proteomes" id="UP001153269">
    <property type="component" value="Unassembled WGS sequence"/>
</dbReference>
<dbReference type="AlphaFoldDB" id="A0A9N7VUC7"/>
<feature type="region of interest" description="Disordered" evidence="1">
    <location>
        <begin position="1"/>
        <end position="45"/>
    </location>
</feature>
<evidence type="ECO:0000313" key="3">
    <source>
        <dbReference type="Proteomes" id="UP001153269"/>
    </source>
</evidence>
<reference evidence="2" key="1">
    <citation type="submission" date="2020-03" db="EMBL/GenBank/DDBJ databases">
        <authorList>
            <person name="Weist P."/>
        </authorList>
    </citation>
    <scope>NUCLEOTIDE SEQUENCE</scope>
</reference>
<proteinExistence type="predicted"/>
<evidence type="ECO:0000313" key="2">
    <source>
        <dbReference type="EMBL" id="CAB1458466.1"/>
    </source>
</evidence>
<comment type="caution">
    <text evidence="2">The sequence shown here is derived from an EMBL/GenBank/DDBJ whole genome shotgun (WGS) entry which is preliminary data.</text>
</comment>
<sequence length="84" mass="9281">MSCSKRKKKLGDSGQSREQSDVNGLLPDNSLIAMSRGSAPSGVDESCRTESYEWTVSFGCACRRAAIPCFPTDCRERRDCCREP</sequence>
<accession>A0A9N7VUC7</accession>
<keyword evidence="3" id="KW-1185">Reference proteome</keyword>
<name>A0A9N7VUC7_PLEPL</name>
<protein>
    <submittedName>
        <fullName evidence="2">Uncharacterized protein</fullName>
    </submittedName>
</protein>
<dbReference type="EMBL" id="CADEAL010004390">
    <property type="protein sequence ID" value="CAB1458466.1"/>
    <property type="molecule type" value="Genomic_DNA"/>
</dbReference>
<evidence type="ECO:0000256" key="1">
    <source>
        <dbReference type="SAM" id="MobiDB-lite"/>
    </source>
</evidence>
<gene>
    <name evidence="2" type="ORF">PLEPLA_LOCUS46296</name>
</gene>
<organism evidence="2 3">
    <name type="scientific">Pleuronectes platessa</name>
    <name type="common">European plaice</name>
    <dbReference type="NCBI Taxonomy" id="8262"/>
    <lineage>
        <taxon>Eukaryota</taxon>
        <taxon>Metazoa</taxon>
        <taxon>Chordata</taxon>
        <taxon>Craniata</taxon>
        <taxon>Vertebrata</taxon>
        <taxon>Euteleostomi</taxon>
        <taxon>Actinopterygii</taxon>
        <taxon>Neopterygii</taxon>
        <taxon>Teleostei</taxon>
        <taxon>Neoteleostei</taxon>
        <taxon>Acanthomorphata</taxon>
        <taxon>Carangaria</taxon>
        <taxon>Pleuronectiformes</taxon>
        <taxon>Pleuronectoidei</taxon>
        <taxon>Pleuronectidae</taxon>
        <taxon>Pleuronectes</taxon>
    </lineage>
</organism>